<dbReference type="RefSeq" id="WP_156998625.1">
    <property type="nucleotide sequence ID" value="NZ_JAMZDY010000001.1"/>
</dbReference>
<dbReference type="OrthoDB" id="3902805at2"/>
<dbReference type="AlphaFoldDB" id="A0A9X2KE23"/>
<dbReference type="InterPro" id="IPR011613">
    <property type="entry name" value="GH15-like"/>
</dbReference>
<protein>
    <submittedName>
        <fullName evidence="3">GH15 family glucan-1,4-alpha-glucosidase</fullName>
    </submittedName>
</protein>
<dbReference type="GO" id="GO:0005975">
    <property type="term" value="P:carbohydrate metabolic process"/>
    <property type="evidence" value="ECO:0007669"/>
    <property type="project" value="InterPro"/>
</dbReference>
<evidence type="ECO:0000313" key="4">
    <source>
        <dbReference type="Proteomes" id="UP001139722"/>
    </source>
</evidence>
<dbReference type="InterPro" id="IPR012341">
    <property type="entry name" value="6hp_glycosidase-like_sf"/>
</dbReference>
<evidence type="ECO:0000313" key="3">
    <source>
        <dbReference type="EMBL" id="MCP2370182.1"/>
    </source>
</evidence>
<dbReference type="Pfam" id="PF19291">
    <property type="entry name" value="TREH_N"/>
    <property type="match status" value="1"/>
</dbReference>
<dbReference type="EMBL" id="JAMZDY010000001">
    <property type="protein sequence ID" value="MCP2370182.1"/>
    <property type="molecule type" value="Genomic_DNA"/>
</dbReference>
<feature type="domain" description="Trehalase-like N-terminal" evidence="2">
    <location>
        <begin position="5"/>
        <end position="161"/>
    </location>
</feature>
<sequence>MSEFPAIEEYALLADGRTAALVSRGGSLDWLCLPRFDSPSVFAAIIGGPEAGHWTLRPTDDGATSTRAYDRGTFVLRTRWRSADGTAEAEVVEFMPIRHRGSAIVRRVRGIRGALEFRESVRFRFDYGSVVPWVRRLHDDDEHGHGLLAVAGPDSVVLRGPRRTADDHAHVAEFTVAEGEHVDLRLSYARSWRHSAHPVDVDAELEAAVDGWRDWAEQADPPARFAEEVERSLLVLRALTHEDTGGIVAAVTTSLPEEIGGERNWDYRFVWLRDAALTVQVLVDHGYVDEAQVWRRWLLRAIAGDPADLQIMYDVGGGRRLSEVELPNLSGHRGSRPVRFGNAASEQIQWDIFGEVMVALDLAREAGLEESSFSWPLQRSLLEFLAENWRQPDHGIWEIRGPERAFTHSRVMVWAAFDRGIRAVERHGLEGPADRWRRIRDEVREEVLAHGYDAGRNTFTQHYETTETDAALLQLPQVGFVAPDDPRMLGTVAAIEQDLLRDGLPLRYRTESGVDGLGGSEHPFLACSFWLVEQYAATGRLEEAEALMSRLCSFANDVGLLSEEYDVDARTQMGNTPQALTHLSLVRAADALAKAAPEAG</sequence>
<reference evidence="3" key="1">
    <citation type="submission" date="2022-06" db="EMBL/GenBank/DDBJ databases">
        <title>Sequencing the genomes of 1000 actinobacteria strains.</title>
        <authorList>
            <person name="Klenk H.-P."/>
        </authorList>
    </citation>
    <scope>NUCLEOTIDE SEQUENCE</scope>
    <source>
        <strain evidence="3">DSM 22016</strain>
    </source>
</reference>
<name>A0A9X2KE23_9MICO</name>
<dbReference type="InterPro" id="IPR008928">
    <property type="entry name" value="6-hairpin_glycosidase_sf"/>
</dbReference>
<proteinExistence type="predicted"/>
<keyword evidence="4" id="KW-1185">Reference proteome</keyword>
<dbReference type="PANTHER" id="PTHR31616:SF0">
    <property type="entry name" value="GLUCAN 1,4-ALPHA-GLUCOSIDASE"/>
    <property type="match status" value="1"/>
</dbReference>
<comment type="caution">
    <text evidence="3">The sequence shown here is derived from an EMBL/GenBank/DDBJ whole genome shotgun (WGS) entry which is preliminary data.</text>
</comment>
<dbReference type="Gene3D" id="1.50.10.10">
    <property type="match status" value="1"/>
</dbReference>
<organism evidence="3 4">
    <name type="scientific">Agromyces terreus</name>
    <dbReference type="NCBI Taxonomy" id="424795"/>
    <lineage>
        <taxon>Bacteria</taxon>
        <taxon>Bacillati</taxon>
        <taxon>Actinomycetota</taxon>
        <taxon>Actinomycetes</taxon>
        <taxon>Micrococcales</taxon>
        <taxon>Microbacteriaceae</taxon>
        <taxon>Agromyces</taxon>
    </lineage>
</organism>
<dbReference type="GO" id="GO:0004553">
    <property type="term" value="F:hydrolase activity, hydrolyzing O-glycosyl compounds"/>
    <property type="evidence" value="ECO:0007669"/>
    <property type="project" value="TreeGrafter"/>
</dbReference>
<evidence type="ECO:0000259" key="2">
    <source>
        <dbReference type="Pfam" id="PF19291"/>
    </source>
</evidence>
<feature type="domain" description="GH15-like" evidence="1">
    <location>
        <begin position="231"/>
        <end position="589"/>
    </location>
</feature>
<evidence type="ECO:0000259" key="1">
    <source>
        <dbReference type="Pfam" id="PF00723"/>
    </source>
</evidence>
<accession>A0A9X2KE23</accession>
<dbReference type="PANTHER" id="PTHR31616">
    <property type="entry name" value="TREHALASE"/>
    <property type="match status" value="1"/>
</dbReference>
<dbReference type="Pfam" id="PF00723">
    <property type="entry name" value="Glyco_hydro_15"/>
    <property type="match status" value="1"/>
</dbReference>
<dbReference type="InterPro" id="IPR045582">
    <property type="entry name" value="Trehalase-like_N"/>
</dbReference>
<dbReference type="Proteomes" id="UP001139722">
    <property type="component" value="Unassembled WGS sequence"/>
</dbReference>
<gene>
    <name evidence="3" type="ORF">BJ978_000858</name>
</gene>
<dbReference type="SUPFAM" id="SSF48208">
    <property type="entry name" value="Six-hairpin glycosidases"/>
    <property type="match status" value="1"/>
</dbReference>